<organism evidence="1 2">
    <name type="scientific">Actinomadura algeriensis</name>
    <dbReference type="NCBI Taxonomy" id="1679523"/>
    <lineage>
        <taxon>Bacteria</taxon>
        <taxon>Bacillati</taxon>
        <taxon>Actinomycetota</taxon>
        <taxon>Actinomycetes</taxon>
        <taxon>Streptosporangiales</taxon>
        <taxon>Thermomonosporaceae</taxon>
        <taxon>Actinomadura</taxon>
    </lineage>
</organism>
<name>A0ABR9K2A4_9ACTN</name>
<gene>
    <name evidence="1" type="ORF">H4W34_006828</name>
</gene>
<keyword evidence="2" id="KW-1185">Reference proteome</keyword>
<evidence type="ECO:0000313" key="1">
    <source>
        <dbReference type="EMBL" id="MBE1536995.1"/>
    </source>
</evidence>
<dbReference type="EMBL" id="JADBDZ010000001">
    <property type="protein sequence ID" value="MBE1536995.1"/>
    <property type="molecule type" value="Genomic_DNA"/>
</dbReference>
<evidence type="ECO:0000313" key="2">
    <source>
        <dbReference type="Proteomes" id="UP000627838"/>
    </source>
</evidence>
<accession>A0ABR9K2A4</accession>
<protein>
    <submittedName>
        <fullName evidence="1">Uncharacterized protein</fullName>
    </submittedName>
</protein>
<dbReference type="Proteomes" id="UP000627838">
    <property type="component" value="Unassembled WGS sequence"/>
</dbReference>
<reference evidence="1 2" key="1">
    <citation type="submission" date="2020-10" db="EMBL/GenBank/DDBJ databases">
        <title>Sequencing the genomes of 1000 actinobacteria strains.</title>
        <authorList>
            <person name="Klenk H.-P."/>
        </authorList>
    </citation>
    <scope>NUCLEOTIDE SEQUENCE [LARGE SCALE GENOMIC DNA]</scope>
    <source>
        <strain evidence="1 2">DSM 46744</strain>
    </source>
</reference>
<sequence length="33" mass="3618">MLRWWARVAAVGRTELQGAARALPDAQLAKLPT</sequence>
<proteinExistence type="predicted"/>
<comment type="caution">
    <text evidence="1">The sequence shown here is derived from an EMBL/GenBank/DDBJ whole genome shotgun (WGS) entry which is preliminary data.</text>
</comment>